<evidence type="ECO:0000259" key="1">
    <source>
        <dbReference type="Pfam" id="PF06985"/>
    </source>
</evidence>
<dbReference type="RefSeq" id="XP_018236255.1">
    <property type="nucleotide sequence ID" value="XM_018398433.1"/>
</dbReference>
<dbReference type="Pfam" id="PF06985">
    <property type="entry name" value="HET"/>
    <property type="match status" value="1"/>
</dbReference>
<dbReference type="AlphaFoldDB" id="A0A0J9UGG7"/>
<reference evidence="2" key="1">
    <citation type="submission" date="2007-04" db="EMBL/GenBank/DDBJ databases">
        <authorList>
            <consortium name="The Broad Institute Genome Sequencing Platform"/>
            <person name="Birren B."/>
            <person name="Lander E."/>
            <person name="Galagan J."/>
            <person name="Nusbaum C."/>
            <person name="Devon K."/>
            <person name="Ma L.-J."/>
            <person name="Jaffe D."/>
            <person name="Butler J."/>
            <person name="Alvarez P."/>
            <person name="Gnerre S."/>
            <person name="Grabherr M."/>
            <person name="Kleber M."/>
            <person name="Mauceli E."/>
            <person name="Brockman W."/>
            <person name="MacCallum I.A."/>
            <person name="Young S."/>
            <person name="LaButti K."/>
            <person name="DeCaprio D."/>
            <person name="Crawford M."/>
            <person name="Koehrsen M."/>
            <person name="Engels R."/>
            <person name="Montgomery P."/>
            <person name="Pearson M."/>
            <person name="Howarth C."/>
            <person name="Larson L."/>
            <person name="White J."/>
            <person name="O'Leary S."/>
            <person name="Kodira C."/>
            <person name="Zeng Q."/>
            <person name="Yandava C."/>
            <person name="Alvarado L."/>
            <person name="Kistler C."/>
            <person name="Shim W.-B."/>
            <person name="Kang S."/>
            <person name="Woloshuk C."/>
        </authorList>
    </citation>
    <scope>NUCLEOTIDE SEQUENCE</scope>
    <source>
        <strain evidence="2">4287</strain>
    </source>
</reference>
<dbReference type="Proteomes" id="UP000009097">
    <property type="component" value="Unassembled WGS sequence"/>
</dbReference>
<dbReference type="PANTHER" id="PTHR33112">
    <property type="entry name" value="DOMAIN PROTEIN, PUTATIVE-RELATED"/>
    <property type="match status" value="1"/>
</dbReference>
<dbReference type="EMBL" id="DS231697">
    <property type="protein sequence ID" value="KNA98209.1"/>
    <property type="molecule type" value="Genomic_DNA"/>
</dbReference>
<protein>
    <recommendedName>
        <fullName evidence="1">Heterokaryon incompatibility domain-containing protein</fullName>
    </recommendedName>
</protein>
<dbReference type="KEGG" id="fox:FOXG_18360"/>
<dbReference type="GeneID" id="28959066"/>
<organism evidence="2 3">
    <name type="scientific">Fusarium oxysporum f. sp. lycopersici (strain 4287 / CBS 123668 / FGSC 9935 / NRRL 34936)</name>
    <name type="common">Fusarium vascular wilt of tomato</name>
    <dbReference type="NCBI Taxonomy" id="426428"/>
    <lineage>
        <taxon>Eukaryota</taxon>
        <taxon>Fungi</taxon>
        <taxon>Dikarya</taxon>
        <taxon>Ascomycota</taxon>
        <taxon>Pezizomycotina</taxon>
        <taxon>Sordariomycetes</taxon>
        <taxon>Hypocreomycetidae</taxon>
        <taxon>Hypocreales</taxon>
        <taxon>Nectriaceae</taxon>
        <taxon>Fusarium</taxon>
        <taxon>Fusarium oxysporum species complex</taxon>
    </lineage>
</organism>
<sequence length="167" mass="18894">MQPQRDQHDSNADGYFIHPWTGPVVDTARILRWISSCEQSHGSECAMPTNLSFSEAFRGLHLFHLIDLETNCPVEKTSLVKYVALSSVWGALSNFRLTKANRTALLKPGSLQTVFSMLPNTIKDAVVLTRRLRYQYLWINALCLLQNDAEDLKLGVNVIDLIYEELG</sequence>
<feature type="domain" description="Heterokaryon incompatibility" evidence="1">
    <location>
        <begin position="82"/>
        <end position="164"/>
    </location>
</feature>
<gene>
    <name evidence="2" type="ORF">FOXG_18360</name>
</gene>
<dbReference type="PANTHER" id="PTHR33112:SF12">
    <property type="entry name" value="HETEROKARYON INCOMPATIBILITY DOMAIN-CONTAINING PROTEIN"/>
    <property type="match status" value="1"/>
</dbReference>
<proteinExistence type="predicted"/>
<accession>A0A0J9UGG7</accession>
<reference evidence="2" key="2">
    <citation type="journal article" date="2010" name="Nature">
        <title>Comparative genomics reveals mobile pathogenicity chromosomes in Fusarium.</title>
        <authorList>
            <person name="Ma L.J."/>
            <person name="van der Does H.C."/>
            <person name="Borkovich K.A."/>
            <person name="Coleman J.J."/>
            <person name="Daboussi M.J."/>
            <person name="Di Pietro A."/>
            <person name="Dufresne M."/>
            <person name="Freitag M."/>
            <person name="Grabherr M."/>
            <person name="Henrissat B."/>
            <person name="Houterman P.M."/>
            <person name="Kang S."/>
            <person name="Shim W.B."/>
            <person name="Woloshuk C."/>
            <person name="Xie X."/>
            <person name="Xu J.R."/>
            <person name="Antoniw J."/>
            <person name="Baker S.E."/>
            <person name="Bluhm B.H."/>
            <person name="Breakspear A."/>
            <person name="Brown D.W."/>
            <person name="Butchko R.A."/>
            <person name="Chapman S."/>
            <person name="Coulson R."/>
            <person name="Coutinho P.M."/>
            <person name="Danchin E.G."/>
            <person name="Diener A."/>
            <person name="Gale L.R."/>
            <person name="Gardiner D.M."/>
            <person name="Goff S."/>
            <person name="Hammond-Kosack K.E."/>
            <person name="Hilburn K."/>
            <person name="Hua-Van A."/>
            <person name="Jonkers W."/>
            <person name="Kazan K."/>
            <person name="Kodira C.D."/>
            <person name="Koehrsen M."/>
            <person name="Kumar L."/>
            <person name="Lee Y.H."/>
            <person name="Li L."/>
            <person name="Manners J.M."/>
            <person name="Miranda-Saavedra D."/>
            <person name="Mukherjee M."/>
            <person name="Park G."/>
            <person name="Park J."/>
            <person name="Park S.Y."/>
            <person name="Proctor R.H."/>
            <person name="Regev A."/>
            <person name="Ruiz-Roldan M.C."/>
            <person name="Sain D."/>
            <person name="Sakthikumar S."/>
            <person name="Sykes S."/>
            <person name="Schwartz D.C."/>
            <person name="Turgeon B.G."/>
            <person name="Wapinski I."/>
            <person name="Yoder O."/>
            <person name="Young S."/>
            <person name="Zeng Q."/>
            <person name="Zhou S."/>
            <person name="Galagan J."/>
            <person name="Cuomo C.A."/>
            <person name="Kistler H.C."/>
            <person name="Rep M."/>
        </authorList>
    </citation>
    <scope>NUCLEOTIDE SEQUENCE [LARGE SCALE GENOMIC DNA]</scope>
    <source>
        <strain evidence="2">4287</strain>
    </source>
</reference>
<dbReference type="InterPro" id="IPR010730">
    <property type="entry name" value="HET"/>
</dbReference>
<dbReference type="OrthoDB" id="2958217at2759"/>
<name>A0A0J9UGG7_FUSO4</name>
<evidence type="ECO:0000313" key="3">
    <source>
        <dbReference type="Proteomes" id="UP000009097"/>
    </source>
</evidence>
<evidence type="ECO:0000313" key="2">
    <source>
        <dbReference type="EMBL" id="KNA98209.1"/>
    </source>
</evidence>
<dbReference type="VEuPathDB" id="FungiDB:FOXG_18360"/>